<evidence type="ECO:0000313" key="6">
    <source>
        <dbReference type="Proteomes" id="UP001233999"/>
    </source>
</evidence>
<dbReference type="SUPFAM" id="SSF82771">
    <property type="entry name" value="GIY-YIG endonuclease"/>
    <property type="match status" value="1"/>
</dbReference>
<reference evidence="5" key="2">
    <citation type="submission" date="2023-05" db="EMBL/GenBank/DDBJ databases">
        <authorList>
            <person name="Fouks B."/>
        </authorList>
    </citation>
    <scope>NUCLEOTIDE SEQUENCE</scope>
    <source>
        <strain evidence="5">Stay&amp;Tobe</strain>
        <tissue evidence="5">Testes</tissue>
    </source>
</reference>
<organism evidence="5 6">
    <name type="scientific">Diploptera punctata</name>
    <name type="common">Pacific beetle cockroach</name>
    <dbReference type="NCBI Taxonomy" id="6984"/>
    <lineage>
        <taxon>Eukaryota</taxon>
        <taxon>Metazoa</taxon>
        <taxon>Ecdysozoa</taxon>
        <taxon>Arthropoda</taxon>
        <taxon>Hexapoda</taxon>
        <taxon>Insecta</taxon>
        <taxon>Pterygota</taxon>
        <taxon>Neoptera</taxon>
        <taxon>Polyneoptera</taxon>
        <taxon>Dictyoptera</taxon>
        <taxon>Blattodea</taxon>
        <taxon>Blaberoidea</taxon>
        <taxon>Blaberidae</taxon>
        <taxon>Diplopterinae</taxon>
        <taxon>Diploptera</taxon>
    </lineage>
</organism>
<evidence type="ECO:0000256" key="2">
    <source>
        <dbReference type="ARBA" id="ARBA00022801"/>
    </source>
</evidence>
<comment type="similarity">
    <text evidence="1">Belongs to the LovG family.</text>
</comment>
<dbReference type="PANTHER" id="PTHR48070:SF6">
    <property type="entry name" value="ESTERASE OVCA2"/>
    <property type="match status" value="1"/>
</dbReference>
<proteinExistence type="inferred from homology"/>
<dbReference type="EMBL" id="JASPKZ010002724">
    <property type="protein sequence ID" value="KAJ9594712.1"/>
    <property type="molecule type" value="Genomic_DNA"/>
</dbReference>
<dbReference type="InterPro" id="IPR050593">
    <property type="entry name" value="LovG"/>
</dbReference>
<sequence>MDFQNSQTGNKMRPIINNIGSPTYKISKWLNKSIKRINNFESLQIENSLELKKIEDSLKLLNLQSTNIKFTKEIEDNKQIPFLDLKLVTNEEKRKIEFRIHRKETHMENFIKSTGLVNFTLNEEDFKHEKKHIIKVARENGFDEKMEIHISPWVHNKFQNIFEKFNIKLAPKNNYSLNKLIKTNKNEKTDKNKKSGIYQIECMGCEKIYIGKTKRNLKIRTKEHIRILKMEKLKNLQLLLMFDTKLLKQLENTNELTIWEKIYIQKNRNRVMNFDIPMEGDLVWRFFGQPQDGADIDIQDFYTPMESKSHVVICREQELQTTHQTVLNAFWNLYSGNPEPNNLRIFPGFPSIVKANSRLEFHYQYKSSICSEKIGYVVVLEYLSVHIQLLKVAMSSSSTSNNSTEKKQPKLLKILCLHGYRQSGEVFRQKLGGLRKALKKHAELVFITAPNEVPPSQESLLIHEDTNAMEQYAWWFSTMNKTFDSKNPSNMCIGFEESLNLIERTFEEEGPFDGILGFSQGACFVGLLCGMQETNMLNFEFGFAILVAGFTSLCLAHSNYYVKESTIPTLHIYGDGDNCIIRERSEDLLQYFEDAEVMLHQGGHYVPSSPAQRQGYIEFLEKRIKELTEQDERKKKQIQVGSYILEKVDSGSEEEEGKKKKGDKDNSNGSEGSKNETTGNKKDGAKQQTRRRVQQRKLRAKK</sequence>
<dbReference type="PROSITE" id="PS50164">
    <property type="entry name" value="GIY_YIG"/>
    <property type="match status" value="1"/>
</dbReference>
<dbReference type="Proteomes" id="UP001233999">
    <property type="component" value="Unassembled WGS sequence"/>
</dbReference>
<dbReference type="GO" id="GO:0005634">
    <property type="term" value="C:nucleus"/>
    <property type="evidence" value="ECO:0007669"/>
    <property type="project" value="TreeGrafter"/>
</dbReference>
<feature type="region of interest" description="Disordered" evidence="3">
    <location>
        <begin position="649"/>
        <end position="702"/>
    </location>
</feature>
<evidence type="ECO:0000256" key="3">
    <source>
        <dbReference type="SAM" id="MobiDB-lite"/>
    </source>
</evidence>
<dbReference type="GO" id="GO:0032526">
    <property type="term" value="P:response to retinoic acid"/>
    <property type="evidence" value="ECO:0007669"/>
    <property type="project" value="TreeGrafter"/>
</dbReference>
<dbReference type="SUPFAM" id="SSF53474">
    <property type="entry name" value="alpha/beta-Hydrolases"/>
    <property type="match status" value="1"/>
</dbReference>
<dbReference type="Pfam" id="PF01541">
    <property type="entry name" value="GIY-YIG"/>
    <property type="match status" value="1"/>
</dbReference>
<dbReference type="Pfam" id="PF03959">
    <property type="entry name" value="FSH1"/>
    <property type="match status" value="1"/>
</dbReference>
<dbReference type="Gene3D" id="3.40.50.1820">
    <property type="entry name" value="alpha/beta hydrolase"/>
    <property type="match status" value="1"/>
</dbReference>
<feature type="compositionally biased region" description="Basic and acidic residues" evidence="3">
    <location>
        <begin position="649"/>
        <end position="666"/>
    </location>
</feature>
<protein>
    <recommendedName>
        <fullName evidence="4">GIY-YIG domain-containing protein</fullName>
    </recommendedName>
</protein>
<comment type="caution">
    <text evidence="5">The sequence shown here is derived from an EMBL/GenBank/DDBJ whole genome shotgun (WGS) entry which is preliminary data.</text>
</comment>
<feature type="compositionally biased region" description="Basic residues" evidence="3">
    <location>
        <begin position="688"/>
        <end position="702"/>
    </location>
</feature>
<name>A0AAD8A924_DIPPU</name>
<dbReference type="GO" id="GO:0016787">
    <property type="term" value="F:hydrolase activity"/>
    <property type="evidence" value="ECO:0007669"/>
    <property type="project" value="UniProtKB-KW"/>
</dbReference>
<evidence type="ECO:0000259" key="4">
    <source>
        <dbReference type="PROSITE" id="PS50164"/>
    </source>
</evidence>
<dbReference type="InterPro" id="IPR029058">
    <property type="entry name" value="AB_hydrolase_fold"/>
</dbReference>
<dbReference type="AlphaFoldDB" id="A0AAD8A924"/>
<keyword evidence="2" id="KW-0378">Hydrolase</keyword>
<evidence type="ECO:0000256" key="1">
    <source>
        <dbReference type="ARBA" id="ARBA00005863"/>
    </source>
</evidence>
<dbReference type="InterPro" id="IPR035901">
    <property type="entry name" value="GIY-YIG_endonuc_sf"/>
</dbReference>
<keyword evidence="6" id="KW-1185">Reference proteome</keyword>
<dbReference type="InterPro" id="IPR000305">
    <property type="entry name" value="GIY-YIG_endonuc"/>
</dbReference>
<evidence type="ECO:0000313" key="5">
    <source>
        <dbReference type="EMBL" id="KAJ9594712.1"/>
    </source>
</evidence>
<dbReference type="InterPro" id="IPR005645">
    <property type="entry name" value="FSH-like_dom"/>
</dbReference>
<feature type="domain" description="GIY-YIG" evidence="4">
    <location>
        <begin position="193"/>
        <end position="274"/>
    </location>
</feature>
<dbReference type="PANTHER" id="PTHR48070">
    <property type="entry name" value="ESTERASE OVCA2"/>
    <property type="match status" value="1"/>
</dbReference>
<gene>
    <name evidence="5" type="ORF">L9F63_013986</name>
</gene>
<dbReference type="Gene3D" id="3.40.1440.10">
    <property type="entry name" value="GIY-YIG endonuclease"/>
    <property type="match status" value="1"/>
</dbReference>
<reference evidence="5" key="1">
    <citation type="journal article" date="2023" name="IScience">
        <title>Live-bearing cockroach genome reveals convergent evolutionary mechanisms linked to viviparity in insects and beyond.</title>
        <authorList>
            <person name="Fouks B."/>
            <person name="Harrison M.C."/>
            <person name="Mikhailova A.A."/>
            <person name="Marchal E."/>
            <person name="English S."/>
            <person name="Carruthers M."/>
            <person name="Jennings E.C."/>
            <person name="Chiamaka E.L."/>
            <person name="Frigard R.A."/>
            <person name="Pippel M."/>
            <person name="Attardo G.M."/>
            <person name="Benoit J.B."/>
            <person name="Bornberg-Bauer E."/>
            <person name="Tobe S.S."/>
        </authorList>
    </citation>
    <scope>NUCLEOTIDE SEQUENCE</scope>
    <source>
        <strain evidence="5">Stay&amp;Tobe</strain>
    </source>
</reference>
<accession>A0AAD8A924</accession>
<dbReference type="FunFam" id="3.40.50.1820:FF:000073">
    <property type="entry name" value="esterase OVCA2 isoform X6"/>
    <property type="match status" value="1"/>
</dbReference>
<dbReference type="GO" id="GO:0005737">
    <property type="term" value="C:cytoplasm"/>
    <property type="evidence" value="ECO:0007669"/>
    <property type="project" value="TreeGrafter"/>
</dbReference>